<protein>
    <recommendedName>
        <fullName evidence="3">Ankyrin repeat protein</fullName>
    </recommendedName>
</protein>
<proteinExistence type="predicted"/>
<keyword evidence="2" id="KW-1185">Reference proteome</keyword>
<sequence length="430" mass="45755">MTQALSLLLANVDVSAKEAYELLLTAIRVERLKAMAAISAAMNQQHRPFQGGGLRATKLAVRMKSHLNRYKTLAFLLSAGATADTPELRDQLLLDAKCGRLSHVQLLIKAGVPSHKAEANVLQWAVEILNSNILDVLLEGHIPPDAASRAVASVPMAASEADKIRFVSALAQKGASSETLGPLLLRAVQDAHPRLTDLLLQLGATSEYRLDDSQNALCAAAKRGDVALMEKLCRANPTALVPSEALPLAFDGLASPSRLNDLLRALEILIVQGACGTAIDDTVLKALGHPGREKILATLLPAGILSSTAGQAVDFVIRQSGTESLLMLICDNATVTGETIQRALEHVFYSNPEVYDEKKASVLSGTANRHGYRDALDQLLVNPARDTHPKANQIADLLLADGANINFGDSHVLVAAATSADPSRVAELLR</sequence>
<name>A0AAV9G7J2_9PEZI</name>
<dbReference type="EMBL" id="MU865994">
    <property type="protein sequence ID" value="KAK4443392.1"/>
    <property type="molecule type" value="Genomic_DNA"/>
</dbReference>
<accession>A0AAV9G7J2</accession>
<reference evidence="1" key="2">
    <citation type="submission" date="2023-05" db="EMBL/GenBank/DDBJ databases">
        <authorList>
            <consortium name="Lawrence Berkeley National Laboratory"/>
            <person name="Steindorff A."/>
            <person name="Hensen N."/>
            <person name="Bonometti L."/>
            <person name="Westerberg I."/>
            <person name="Brannstrom I.O."/>
            <person name="Guillou S."/>
            <person name="Cros-Aarteil S."/>
            <person name="Calhoun S."/>
            <person name="Haridas S."/>
            <person name="Kuo A."/>
            <person name="Mondo S."/>
            <person name="Pangilinan J."/>
            <person name="Riley R."/>
            <person name="Labutti K."/>
            <person name="Andreopoulos B."/>
            <person name="Lipzen A."/>
            <person name="Chen C."/>
            <person name="Yanf M."/>
            <person name="Daum C."/>
            <person name="Ng V."/>
            <person name="Clum A."/>
            <person name="Ohm R."/>
            <person name="Martin F."/>
            <person name="Silar P."/>
            <person name="Natvig D."/>
            <person name="Lalanne C."/>
            <person name="Gautier V."/>
            <person name="Ament-Velasquez S.L."/>
            <person name="Kruys A."/>
            <person name="Hutchinson M.I."/>
            <person name="Powell A.J."/>
            <person name="Barry K."/>
            <person name="Miller A.N."/>
            <person name="Grigoriev I.V."/>
            <person name="Debuchy R."/>
            <person name="Gladieux P."/>
            <person name="Thoren M.H."/>
            <person name="Johannesson H."/>
        </authorList>
    </citation>
    <scope>NUCLEOTIDE SEQUENCE</scope>
    <source>
        <strain evidence="1">PSN243</strain>
    </source>
</reference>
<evidence type="ECO:0000313" key="2">
    <source>
        <dbReference type="Proteomes" id="UP001321760"/>
    </source>
</evidence>
<dbReference type="Gene3D" id="1.25.40.20">
    <property type="entry name" value="Ankyrin repeat-containing domain"/>
    <property type="match status" value="2"/>
</dbReference>
<evidence type="ECO:0008006" key="3">
    <source>
        <dbReference type="Google" id="ProtNLM"/>
    </source>
</evidence>
<dbReference type="AlphaFoldDB" id="A0AAV9G7J2"/>
<reference evidence="1" key="1">
    <citation type="journal article" date="2023" name="Mol. Phylogenet. Evol.">
        <title>Genome-scale phylogeny and comparative genomics of the fungal order Sordariales.</title>
        <authorList>
            <person name="Hensen N."/>
            <person name="Bonometti L."/>
            <person name="Westerberg I."/>
            <person name="Brannstrom I.O."/>
            <person name="Guillou S."/>
            <person name="Cros-Aarteil S."/>
            <person name="Calhoun S."/>
            <person name="Haridas S."/>
            <person name="Kuo A."/>
            <person name="Mondo S."/>
            <person name="Pangilinan J."/>
            <person name="Riley R."/>
            <person name="LaButti K."/>
            <person name="Andreopoulos B."/>
            <person name="Lipzen A."/>
            <person name="Chen C."/>
            <person name="Yan M."/>
            <person name="Daum C."/>
            <person name="Ng V."/>
            <person name="Clum A."/>
            <person name="Steindorff A."/>
            <person name="Ohm R.A."/>
            <person name="Martin F."/>
            <person name="Silar P."/>
            <person name="Natvig D.O."/>
            <person name="Lalanne C."/>
            <person name="Gautier V."/>
            <person name="Ament-Velasquez S.L."/>
            <person name="Kruys A."/>
            <person name="Hutchinson M.I."/>
            <person name="Powell A.J."/>
            <person name="Barry K."/>
            <person name="Miller A.N."/>
            <person name="Grigoriev I.V."/>
            <person name="Debuchy R."/>
            <person name="Gladieux P."/>
            <person name="Hiltunen Thoren M."/>
            <person name="Johannesson H."/>
        </authorList>
    </citation>
    <scope>NUCLEOTIDE SEQUENCE</scope>
    <source>
        <strain evidence="1">PSN243</strain>
    </source>
</reference>
<dbReference type="SUPFAM" id="SSF48403">
    <property type="entry name" value="Ankyrin repeat"/>
    <property type="match status" value="1"/>
</dbReference>
<dbReference type="InterPro" id="IPR036770">
    <property type="entry name" value="Ankyrin_rpt-contain_sf"/>
</dbReference>
<organism evidence="1 2">
    <name type="scientific">Podospora aff. communis PSN243</name>
    <dbReference type="NCBI Taxonomy" id="3040156"/>
    <lineage>
        <taxon>Eukaryota</taxon>
        <taxon>Fungi</taxon>
        <taxon>Dikarya</taxon>
        <taxon>Ascomycota</taxon>
        <taxon>Pezizomycotina</taxon>
        <taxon>Sordariomycetes</taxon>
        <taxon>Sordariomycetidae</taxon>
        <taxon>Sordariales</taxon>
        <taxon>Podosporaceae</taxon>
        <taxon>Podospora</taxon>
    </lineage>
</organism>
<gene>
    <name evidence="1" type="ORF">QBC34DRAFT_386361</name>
</gene>
<dbReference type="Proteomes" id="UP001321760">
    <property type="component" value="Unassembled WGS sequence"/>
</dbReference>
<evidence type="ECO:0000313" key="1">
    <source>
        <dbReference type="EMBL" id="KAK4443392.1"/>
    </source>
</evidence>
<comment type="caution">
    <text evidence="1">The sequence shown here is derived from an EMBL/GenBank/DDBJ whole genome shotgun (WGS) entry which is preliminary data.</text>
</comment>